<dbReference type="AlphaFoldDB" id="A0A0E9W683"/>
<reference evidence="1" key="1">
    <citation type="submission" date="2014-11" db="EMBL/GenBank/DDBJ databases">
        <authorList>
            <person name="Amaro Gonzalez C."/>
        </authorList>
    </citation>
    <scope>NUCLEOTIDE SEQUENCE</scope>
</reference>
<dbReference type="EMBL" id="GBXM01022720">
    <property type="protein sequence ID" value="JAH85857.1"/>
    <property type="molecule type" value="Transcribed_RNA"/>
</dbReference>
<accession>A0A0E9W683</accession>
<protein>
    <submittedName>
        <fullName evidence="1">Uncharacterized protein</fullName>
    </submittedName>
</protein>
<name>A0A0E9W683_ANGAN</name>
<sequence length="44" mass="5014">MMYKFISTQHHPTKLNGLLCYASTKQNHTLKKSSTLALVQSILH</sequence>
<organism evidence="1">
    <name type="scientific">Anguilla anguilla</name>
    <name type="common">European freshwater eel</name>
    <name type="synonym">Muraena anguilla</name>
    <dbReference type="NCBI Taxonomy" id="7936"/>
    <lineage>
        <taxon>Eukaryota</taxon>
        <taxon>Metazoa</taxon>
        <taxon>Chordata</taxon>
        <taxon>Craniata</taxon>
        <taxon>Vertebrata</taxon>
        <taxon>Euteleostomi</taxon>
        <taxon>Actinopterygii</taxon>
        <taxon>Neopterygii</taxon>
        <taxon>Teleostei</taxon>
        <taxon>Anguilliformes</taxon>
        <taxon>Anguillidae</taxon>
        <taxon>Anguilla</taxon>
    </lineage>
</organism>
<reference evidence="1" key="2">
    <citation type="journal article" date="2015" name="Fish Shellfish Immunol.">
        <title>Early steps in the European eel (Anguilla anguilla)-Vibrio vulnificus interaction in the gills: Role of the RtxA13 toxin.</title>
        <authorList>
            <person name="Callol A."/>
            <person name="Pajuelo D."/>
            <person name="Ebbesson L."/>
            <person name="Teles M."/>
            <person name="MacKenzie S."/>
            <person name="Amaro C."/>
        </authorList>
    </citation>
    <scope>NUCLEOTIDE SEQUENCE</scope>
</reference>
<proteinExistence type="predicted"/>
<evidence type="ECO:0000313" key="1">
    <source>
        <dbReference type="EMBL" id="JAH85857.1"/>
    </source>
</evidence>